<evidence type="ECO:0000313" key="8">
    <source>
        <dbReference type="EMBL" id="KRG28644.1"/>
    </source>
</evidence>
<comment type="caution">
    <text evidence="8">The sequence shown here is derived from an EMBL/GenBank/DDBJ whole genome shotgun (WGS) entry which is preliminary data.</text>
</comment>
<dbReference type="SMART" id="SM00560">
    <property type="entry name" value="LamGL"/>
    <property type="match status" value="1"/>
</dbReference>
<evidence type="ECO:0000313" key="9">
    <source>
        <dbReference type="Proteomes" id="UP000051643"/>
    </source>
</evidence>
<dbReference type="InterPro" id="IPR013783">
    <property type="entry name" value="Ig-like_fold"/>
</dbReference>
<dbReference type="InterPro" id="IPR016186">
    <property type="entry name" value="C-type_lectin-like/link_sf"/>
</dbReference>
<dbReference type="Gene3D" id="2.60.40.10">
    <property type="entry name" value="Immunoglobulins"/>
    <property type="match status" value="2"/>
</dbReference>
<evidence type="ECO:0000259" key="7">
    <source>
        <dbReference type="PROSITE" id="PS50825"/>
    </source>
</evidence>
<dbReference type="InterPro" id="IPR044023">
    <property type="entry name" value="Ig_7"/>
</dbReference>
<dbReference type="InterPro" id="IPR003410">
    <property type="entry name" value="HYR_dom"/>
</dbReference>
<dbReference type="PANTHER" id="PTHR24273:SF32">
    <property type="entry name" value="HYALIN"/>
    <property type="match status" value="1"/>
</dbReference>
<dbReference type="Pfam" id="PF00059">
    <property type="entry name" value="Lectin_C"/>
    <property type="match status" value="1"/>
</dbReference>
<dbReference type="SUPFAM" id="SSF49899">
    <property type="entry name" value="Concanavalin A-like lectins/glucanases"/>
    <property type="match status" value="1"/>
</dbReference>
<feature type="domain" description="HYR" evidence="7">
    <location>
        <begin position="380"/>
        <end position="462"/>
    </location>
</feature>
<dbReference type="STRING" id="270918.APR42_07685"/>
<dbReference type="PANTHER" id="PTHR24273">
    <property type="entry name" value="FI04643P-RELATED"/>
    <property type="match status" value="1"/>
</dbReference>
<protein>
    <recommendedName>
        <fullName evidence="10">HYR domain-containing protein</fullName>
    </recommendedName>
</protein>
<dbReference type="InterPro" id="IPR000922">
    <property type="entry name" value="Lectin_gal-bd_dom"/>
</dbReference>
<reference evidence="8" key="1">
    <citation type="submission" date="2015-10" db="EMBL/GenBank/DDBJ databases">
        <title>Draft genome sequence of Salegentibacter mishustinae KCTC 12263.</title>
        <authorList>
            <person name="Lin W."/>
            <person name="Zheng Q."/>
        </authorList>
    </citation>
    <scope>NUCLEOTIDE SEQUENCE [LARGE SCALE GENOMIC DNA]</scope>
    <source>
        <strain evidence="8">KCTC 12263</strain>
    </source>
</reference>
<evidence type="ECO:0000259" key="6">
    <source>
        <dbReference type="PROSITE" id="PS50228"/>
    </source>
</evidence>
<feature type="chain" id="PRO_5006389502" description="HYR domain-containing protein" evidence="4">
    <location>
        <begin position="36"/>
        <end position="2673"/>
    </location>
</feature>
<dbReference type="Pfam" id="PF13385">
    <property type="entry name" value="Laminin_G_3"/>
    <property type="match status" value="1"/>
</dbReference>
<dbReference type="CDD" id="cd22842">
    <property type="entry name" value="Gal_Rha_Lectin_BGal"/>
    <property type="match status" value="1"/>
</dbReference>
<dbReference type="EMBL" id="LKTP01000023">
    <property type="protein sequence ID" value="KRG28644.1"/>
    <property type="molecule type" value="Genomic_DNA"/>
</dbReference>
<feature type="domain" description="C-type lectin" evidence="5">
    <location>
        <begin position="305"/>
        <end position="416"/>
    </location>
</feature>
<organism evidence="8 9">
    <name type="scientific">Salegentibacter mishustinae</name>
    <dbReference type="NCBI Taxonomy" id="270918"/>
    <lineage>
        <taxon>Bacteria</taxon>
        <taxon>Pseudomonadati</taxon>
        <taxon>Bacteroidota</taxon>
        <taxon>Flavobacteriia</taxon>
        <taxon>Flavobacteriales</taxon>
        <taxon>Flavobacteriaceae</taxon>
        <taxon>Salegentibacter</taxon>
    </lineage>
</organism>
<gene>
    <name evidence="8" type="ORF">APR42_07685</name>
</gene>
<dbReference type="Gene3D" id="2.60.120.740">
    <property type="match status" value="1"/>
</dbReference>
<dbReference type="InterPro" id="IPR016187">
    <property type="entry name" value="CTDL_fold"/>
</dbReference>
<keyword evidence="2" id="KW-0677">Repeat</keyword>
<dbReference type="InterPro" id="IPR043159">
    <property type="entry name" value="Lectin_gal-bd_sf"/>
</dbReference>
<dbReference type="Gene3D" id="2.60.120.200">
    <property type="match status" value="1"/>
</dbReference>
<evidence type="ECO:0000256" key="2">
    <source>
        <dbReference type="ARBA" id="ARBA00022737"/>
    </source>
</evidence>
<keyword evidence="3" id="KW-1015">Disulfide bond</keyword>
<dbReference type="GO" id="GO:0030246">
    <property type="term" value="F:carbohydrate binding"/>
    <property type="evidence" value="ECO:0007669"/>
    <property type="project" value="InterPro"/>
</dbReference>
<keyword evidence="1 4" id="KW-0732">Signal</keyword>
<evidence type="ECO:0000256" key="3">
    <source>
        <dbReference type="ARBA" id="ARBA00023157"/>
    </source>
</evidence>
<accession>A0A0Q9ZHN7</accession>
<dbReference type="GO" id="GO:0005975">
    <property type="term" value="P:carbohydrate metabolic process"/>
    <property type="evidence" value="ECO:0007669"/>
    <property type="project" value="UniProtKB-ARBA"/>
</dbReference>
<evidence type="ECO:0008006" key="10">
    <source>
        <dbReference type="Google" id="ProtNLM"/>
    </source>
</evidence>
<dbReference type="PROSITE" id="PS50228">
    <property type="entry name" value="SUEL_LECTIN"/>
    <property type="match status" value="1"/>
</dbReference>
<dbReference type="Pfam" id="PF02494">
    <property type="entry name" value="HYR"/>
    <property type="match status" value="1"/>
</dbReference>
<dbReference type="InterPro" id="IPR013320">
    <property type="entry name" value="ConA-like_dom_sf"/>
</dbReference>
<dbReference type="SUPFAM" id="SSF56436">
    <property type="entry name" value="C-type lectin-like"/>
    <property type="match status" value="1"/>
</dbReference>
<dbReference type="Gene3D" id="3.10.100.10">
    <property type="entry name" value="Mannose-Binding Protein A, subunit A"/>
    <property type="match status" value="1"/>
</dbReference>
<feature type="signal peptide" evidence="4">
    <location>
        <begin position="1"/>
        <end position="35"/>
    </location>
</feature>
<evidence type="ECO:0000256" key="1">
    <source>
        <dbReference type="ARBA" id="ARBA00022729"/>
    </source>
</evidence>
<sequence>MKHNYFSNLFQRRKYPLLRFVLFSLLMSITFAGFAQSEGTDFPNSPTTNSAFTYVLAEGANTFSGSVNTPGDGQDNWQIQLPSGMEITSIEYSIQNNANISAGFFAFGPNQEAFAQFGPNFSGTINSANFFNQPGTYAAASVVNIAANAGWSVTFNVIGPPPCSSPDTPSLSLSENNICPGTSTTINISGNLNDATEWVIYTGSCGGIEVGSTAGTSFEVTPPNGDTTYYVRGEDGTGCVDETSGTCATITVNAGDNTPPSITCPTDIEIDNDAGTTVTFSTPVATDNCDIPQPAKANFTSLGVFNGKYYYISDNSFTPEAAFSDAESNGGNVVTINDASENSFINSVISVPSVIIGLTDKEVEGQFAWVNGEAVTYTNWAPGEPNNSNNEDYTELYSGGNWNDLPASISRPYILEVSSGVIQTAGLPTGSEFPIGTTTNTFKVTDASGNTSTCSFDVTVNDVEAPTGYSVSIDQSEIDENNQTGVSFTFVGAEVGSTYNYTFSSDNGGTNVTGSGTITAATDQVTGIDLSGLEDGTITLSVTLTDAALNEGAAVTDTKLKATNQAPVAVCKAFTAQLDTSGNVTISPNDVDGGSSDDKAGFILSIDKETFDCSNIGENTVELTITDSDGVKDTCTATVTVEDNTAPTAIAKDITVQLDENGKIVVEPGDVNNGSKDNCEIASLAFKENTTVYAQVDEGQNLTITLPEGKVVTSVDFASYGTPSGSNGDYTIGSCHATNSKSIVEDYALGENTFTIPATNTVFGDPCGGTYKRLYVVVSYENPNTGMTFTCNELGDNTVNLVVTDVNGNKSAATATVTVEDKTAPNAIAQDIAVQLDENGAASITAAQINNGSSDACGIDSMALDVYDFDCSNVGANAITLTVTDKNGNISEAQATVTVEDKIVPIAKTQDITVQLDGNGIASITADMIDNGSNDICGIAELRLDVVDFNCDNIGENNVTLTVEDNNGNISKATATVTVEDLMPPTVNTQDVTVYLDENGQASITGDYTVGPVAGQLEPQNSASTTAAVDCDCPEGYVAVGYEGSSGWILDDFRLMCKEVLADGSLGTEIIETCFSGSQTSLGNTKVLNDNEVLVGFQVIDGDYQHQQSSRTHVSVQGYGKSLKEVARGRLNSTENTVLGAISGSGTGTSNFVTTTKFAPAGQAIVGMSVNQTSGYSSSVSFKYAPINTLLSINNASFDNCEIASISADAYDFTCEDVGENTVTLTVTDVNGNESSTAATVTVEDNTAPTAIAKDITVQLDENGMAFITPEMINNGSSDNCTNPDALSFSLDKTEFNCENIESNNPSAIDFISENNSYFSTDATANIPVGTQERTISLWVNPDVSDFCWGCLVQQGNGDCTSKMFGLGMNENNKLVFWGGCDDYISNLDIPNDTWTYIAITFKNGLVTLYANGESESFPKPNINTTSSKLFVGRETVNNGASFRENFDGQIDEVRIYDRALNELEVEEDKASLAPLNGVVSSYTFDDKNGTDINDEEGNNNGTLVGSNEENFVEGILKQNQVTLTVTDQNGNSATATAIVTVEDNIAAEVLTQDITVQLDELGMATITPEMIDNGSNDACGIESLGLDITDFTCENIGENTVTLSATDVNGNESSATAVVTVEDNIAAEVLTQNITVQLDELGMASITPDMIDNGSNDTCGIESLGLDITDFTCENIGENIVTLTATDVNGNESSATALVTVEDNVAPIVETQSITVQLDANGVASITPEDIDNGSSDNCEIDTISLDITEFSCADVDNPVAVTLTVIDVNGNESSASATVTVEDNVAPVVETQSITVQLDANGVASITPEDIDNGSLDNCEIDTMSLDITEFSCADVDNPVTVTLTVIDVNGNESSATATVMVEDNVAPVVETQPITVQLDANGVASITPEDIDKGSSDNCEIDTMSLDITSFDCADVDNPVTVTLTVIDVNGNESSSTATVIVEDNVAPIVETQPITVQLDANGVASITPEDIDNGSSDNCEIDTMSLDVTEFSCVDVDNPVTVTLAVIDVNGNESSATATVIVEDNVAPVPDVAELQDVIVKCEVLTGRITAPTATDNCGVLTATTLDPLTYNEPGSYTITWNFDDGNGNTAMQTQNVIVEPSPLNEVTFDDANFVYNESEHRLEVKNLPEGASVDYTISSETGTQNGAINAGVYTVTANLSSGIETCPDTELTATLTILKAEAMITADATQTFTYDGTVKNVVAALNHSESDLTYTPEEGFIEVGIYPITISSAETENYLASTKEVSLVIEKAEITGVTFEGNTEPFVYNGNEQSIFVTGLPEAATVTYTNNGKTNAGTYTVTATVSQPGYEDLVLTANMLIEKASQSITFNELEDLDQLTDEYLQLDATSTSGLPVMYSYTYETEDPAATVGPRGFVRVLGGGQITITATQAGNQNYEAAASVVRTLTISGSEARLVNAVINGTPYSNPSEDIYYLIGCGNSEDEVQIELEHNLGATIDRDNIFTMSTPVPGIYRETVIVTSEDGNLSRTYNITVEKNFNFEDIVVQKFNNVLLVNNNPETNGGYKFVSYRWYKDGSVIGNGQYYSAGNNADDQLNADSSYYVVMETEDGEFLRTCTSAIQLRSSLNVALAPNPVNSGGTMELLADFPKDELETMNLSIHNLNGMLIKQMKSNNKSTSIALPYNLEMGVYILKIETKNIRRSLKFIIK</sequence>
<dbReference type="RefSeq" id="WP_083482212.1">
    <property type="nucleotide sequence ID" value="NZ_BMWR01000001.1"/>
</dbReference>
<feature type="domain" description="SUEL-type lectin" evidence="6">
    <location>
        <begin position="696"/>
        <end position="776"/>
    </location>
</feature>
<dbReference type="NCBIfam" id="TIGR04183">
    <property type="entry name" value="Por_Secre_tail"/>
    <property type="match status" value="1"/>
</dbReference>
<proteinExistence type="predicted"/>
<dbReference type="OrthoDB" id="9805017at2"/>
<keyword evidence="9" id="KW-1185">Reference proteome</keyword>
<dbReference type="SMART" id="SM00034">
    <property type="entry name" value="CLECT"/>
    <property type="match status" value="1"/>
</dbReference>
<dbReference type="PROSITE" id="PS50041">
    <property type="entry name" value="C_TYPE_LECTIN_2"/>
    <property type="match status" value="1"/>
</dbReference>
<dbReference type="InterPro" id="IPR026444">
    <property type="entry name" value="Secre_tail"/>
</dbReference>
<dbReference type="Proteomes" id="UP000051643">
    <property type="component" value="Unassembled WGS sequence"/>
</dbReference>
<evidence type="ECO:0000259" key="5">
    <source>
        <dbReference type="PROSITE" id="PS50041"/>
    </source>
</evidence>
<dbReference type="InterPro" id="IPR001304">
    <property type="entry name" value="C-type_lectin-like"/>
</dbReference>
<dbReference type="Pfam" id="PF02140">
    <property type="entry name" value="SUEL_Lectin"/>
    <property type="match status" value="1"/>
</dbReference>
<dbReference type="Pfam" id="PF18962">
    <property type="entry name" value="Por_Secre_tail"/>
    <property type="match status" value="1"/>
</dbReference>
<dbReference type="InterPro" id="IPR006558">
    <property type="entry name" value="LamG-like"/>
</dbReference>
<dbReference type="PROSITE" id="PS50825">
    <property type="entry name" value="HYR"/>
    <property type="match status" value="1"/>
</dbReference>
<dbReference type="Gene3D" id="2.60.40.2060">
    <property type="match status" value="1"/>
</dbReference>
<dbReference type="GO" id="GO:0004553">
    <property type="term" value="F:hydrolase activity, hydrolyzing O-glycosyl compounds"/>
    <property type="evidence" value="ECO:0007669"/>
    <property type="project" value="UniProtKB-ARBA"/>
</dbReference>
<evidence type="ECO:0000256" key="4">
    <source>
        <dbReference type="SAM" id="SignalP"/>
    </source>
</evidence>
<name>A0A0Q9ZHN7_9FLAO</name>
<dbReference type="Pfam" id="PF19081">
    <property type="entry name" value="Ig_7"/>
    <property type="match status" value="1"/>
</dbReference>